<dbReference type="EMBL" id="VOPL01000002">
    <property type="protein sequence ID" value="TXB69606.1"/>
    <property type="molecule type" value="Genomic_DNA"/>
</dbReference>
<keyword evidence="2" id="KW-1185">Reference proteome</keyword>
<dbReference type="RefSeq" id="WP_147096896.1">
    <property type="nucleotide sequence ID" value="NZ_JBHUFH010000001.1"/>
</dbReference>
<sequence>MADHNDPADIHQRFLKLRSWDELDQFLSETPASTPFNRALHYYATTWTPFRKDPFDPADLISLDQAAAMYGRYPVIFMGSNQWAEKSFDPLLDADGNLSRLVDRAAQVRAQKPDTPCCVIVVPEKDYVISRLILGEARFDAIHAAMERLGARLQALDIQLIFDQPLRNLLGGGHSADLEFPDSHLSGAHYLDISATRLSPWARTRAPSKIGFAR</sequence>
<dbReference type="AlphaFoldDB" id="A0A5C6S529"/>
<evidence type="ECO:0000313" key="2">
    <source>
        <dbReference type="Proteomes" id="UP000321562"/>
    </source>
</evidence>
<evidence type="ECO:0000313" key="1">
    <source>
        <dbReference type="EMBL" id="TXB69606.1"/>
    </source>
</evidence>
<organism evidence="1 2">
    <name type="scientific">Paracoccus aurantiacus</name>
    <dbReference type="NCBI Taxonomy" id="2599412"/>
    <lineage>
        <taxon>Bacteria</taxon>
        <taxon>Pseudomonadati</taxon>
        <taxon>Pseudomonadota</taxon>
        <taxon>Alphaproteobacteria</taxon>
        <taxon>Rhodobacterales</taxon>
        <taxon>Paracoccaceae</taxon>
        <taxon>Paracoccus</taxon>
    </lineage>
</organism>
<gene>
    <name evidence="1" type="ORF">FQV27_05650</name>
</gene>
<protein>
    <submittedName>
        <fullName evidence="1">Uncharacterized protein</fullName>
    </submittedName>
</protein>
<dbReference type="Proteomes" id="UP000321562">
    <property type="component" value="Unassembled WGS sequence"/>
</dbReference>
<proteinExistence type="predicted"/>
<dbReference type="OrthoDB" id="547419at2"/>
<reference evidence="1 2" key="1">
    <citation type="submission" date="2019-08" db="EMBL/GenBank/DDBJ databases">
        <authorList>
            <person name="Ye J."/>
        </authorList>
    </citation>
    <scope>NUCLEOTIDE SEQUENCE [LARGE SCALE GENOMIC DNA]</scope>
    <source>
        <strain evidence="1 2">TK008</strain>
    </source>
</reference>
<accession>A0A5C6S529</accession>
<name>A0A5C6S529_9RHOB</name>
<comment type="caution">
    <text evidence="1">The sequence shown here is derived from an EMBL/GenBank/DDBJ whole genome shotgun (WGS) entry which is preliminary data.</text>
</comment>